<dbReference type="Pfam" id="PF01844">
    <property type="entry name" value="HNH"/>
    <property type="match status" value="1"/>
</dbReference>
<dbReference type="PANTHER" id="PTHR45766">
    <property type="entry name" value="DNA ANNEALING HELICASE AND ENDONUCLEASE ZRANB3 FAMILY MEMBER"/>
    <property type="match status" value="1"/>
</dbReference>
<dbReference type="InterPro" id="IPR002711">
    <property type="entry name" value="HNH"/>
</dbReference>
<dbReference type="Proteomes" id="UP000655225">
    <property type="component" value="Unassembled WGS sequence"/>
</dbReference>
<dbReference type="GO" id="GO:0016787">
    <property type="term" value="F:hydrolase activity"/>
    <property type="evidence" value="ECO:0007669"/>
    <property type="project" value="UniProtKB-KW"/>
</dbReference>
<dbReference type="GO" id="GO:0003676">
    <property type="term" value="F:nucleic acid binding"/>
    <property type="evidence" value="ECO:0007669"/>
    <property type="project" value="InterPro"/>
</dbReference>
<evidence type="ECO:0000259" key="3">
    <source>
        <dbReference type="SMART" id="SM00507"/>
    </source>
</evidence>
<protein>
    <recommendedName>
        <fullName evidence="3">HNH nuclease domain-containing protein</fullName>
    </recommendedName>
</protein>
<evidence type="ECO:0000313" key="4">
    <source>
        <dbReference type="EMBL" id="KAF8408173.1"/>
    </source>
</evidence>
<dbReference type="Gene3D" id="1.10.30.50">
    <property type="match status" value="1"/>
</dbReference>
<keyword evidence="1" id="KW-0378">Hydrolase</keyword>
<organism evidence="4 5">
    <name type="scientific">Tetracentron sinense</name>
    <name type="common">Spur-leaf</name>
    <dbReference type="NCBI Taxonomy" id="13715"/>
    <lineage>
        <taxon>Eukaryota</taxon>
        <taxon>Viridiplantae</taxon>
        <taxon>Streptophyta</taxon>
        <taxon>Embryophyta</taxon>
        <taxon>Tracheophyta</taxon>
        <taxon>Spermatophyta</taxon>
        <taxon>Magnoliopsida</taxon>
        <taxon>Trochodendrales</taxon>
        <taxon>Trochodendraceae</taxon>
        <taxon>Tetracentron</taxon>
    </lineage>
</organism>
<evidence type="ECO:0000256" key="1">
    <source>
        <dbReference type="ARBA" id="ARBA00022801"/>
    </source>
</evidence>
<gene>
    <name evidence="4" type="ORF">HHK36_007315</name>
</gene>
<name>A0A834ZN69_TETSI</name>
<sequence>MISQNVGLVQKMQPVELYDEIPEKVEDISKDQSQASANRSTQTDSLHFETTTVSDLEMVNTTVPNGGLEGNASEAIEIGSPGRISACKLCEASEEKEHMENVSLGGVSFPNAEPTFSVTMRMQPNKLCTVTSEIDDDGTVALIEADASSSIHADSLRFESVEGSINPSDLRVSKYTGRVHLYSCIPGTGSRPRPLFENFRAEELDSLNFNAVGMNKKAAFKSIKDNPAYLHVLRAFISEWNNLRPIEQKKLFGKPLQIPLTLELCYLMENINHCSGGLLKGGSKRRTTPLYDISHPLPANAVWKKIHLCNGYGKKGREYIQGYTLTDEPLCKLCQTPCTGKLAKTPEYFEDLFCKMGCFEEYRMRTSQRYLREELFQIERGVCTNCQLDCHKLVECTRPLSVARRREYIEKVAPNVASRKNLLDKLVHEPIEGNAWHADHIVPVYRGGGECRLENMRTLCVACHAEVTAAQCAERRSTRVKAKKQLKVIMNDLKNGGSTEQSDANLEGQGHLDIGESFVDDELMIKVPGSAYSGGTSTVTRSEEQQEPSKAV</sequence>
<dbReference type="OMA" id="CYLMENI"/>
<dbReference type="AlphaFoldDB" id="A0A834ZN69"/>
<dbReference type="InterPro" id="IPR003615">
    <property type="entry name" value="HNH_nuc"/>
</dbReference>
<dbReference type="PANTHER" id="PTHR45766:SF5">
    <property type="entry name" value="SNF2 DOMAIN-CONTAINING PROTEIN _ HELICASE DOMAIN-CONTAINING PROTEIN _ HNH ENDONUCLEASE DOMAIN-CONTAINING PROTEIN"/>
    <property type="match status" value="1"/>
</dbReference>
<evidence type="ECO:0000313" key="5">
    <source>
        <dbReference type="Proteomes" id="UP000655225"/>
    </source>
</evidence>
<comment type="caution">
    <text evidence="4">The sequence shown here is derived from an EMBL/GenBank/DDBJ whole genome shotgun (WGS) entry which is preliminary data.</text>
</comment>
<dbReference type="EMBL" id="JABCRI010000004">
    <property type="protein sequence ID" value="KAF8408173.1"/>
    <property type="molecule type" value="Genomic_DNA"/>
</dbReference>
<proteinExistence type="predicted"/>
<feature type="region of interest" description="Disordered" evidence="2">
    <location>
        <begin position="529"/>
        <end position="552"/>
    </location>
</feature>
<accession>A0A834ZN69</accession>
<dbReference type="GO" id="GO:0006281">
    <property type="term" value="P:DNA repair"/>
    <property type="evidence" value="ECO:0007669"/>
    <property type="project" value="TreeGrafter"/>
</dbReference>
<dbReference type="SMART" id="SM00507">
    <property type="entry name" value="HNHc"/>
    <property type="match status" value="1"/>
</dbReference>
<feature type="domain" description="HNH nuclease" evidence="3">
    <location>
        <begin position="417"/>
        <end position="465"/>
    </location>
</feature>
<dbReference type="GO" id="GO:0008270">
    <property type="term" value="F:zinc ion binding"/>
    <property type="evidence" value="ECO:0007669"/>
    <property type="project" value="InterPro"/>
</dbReference>
<dbReference type="CDD" id="cd00085">
    <property type="entry name" value="HNHc"/>
    <property type="match status" value="1"/>
</dbReference>
<evidence type="ECO:0000256" key="2">
    <source>
        <dbReference type="SAM" id="MobiDB-lite"/>
    </source>
</evidence>
<dbReference type="GO" id="GO:0004520">
    <property type="term" value="F:DNA endonuclease activity"/>
    <property type="evidence" value="ECO:0007669"/>
    <property type="project" value="TreeGrafter"/>
</dbReference>
<dbReference type="GO" id="GO:0031297">
    <property type="term" value="P:replication fork processing"/>
    <property type="evidence" value="ECO:0007669"/>
    <property type="project" value="TreeGrafter"/>
</dbReference>
<keyword evidence="5" id="KW-1185">Reference proteome</keyword>
<dbReference type="GO" id="GO:0043596">
    <property type="term" value="C:nuclear replication fork"/>
    <property type="evidence" value="ECO:0007669"/>
    <property type="project" value="TreeGrafter"/>
</dbReference>
<dbReference type="OrthoDB" id="2801544at2759"/>
<reference evidence="4 5" key="1">
    <citation type="submission" date="2020-04" db="EMBL/GenBank/DDBJ databases">
        <title>Plant Genome Project.</title>
        <authorList>
            <person name="Zhang R.-G."/>
        </authorList>
    </citation>
    <scope>NUCLEOTIDE SEQUENCE [LARGE SCALE GENOMIC DNA]</scope>
    <source>
        <strain evidence="4">YNK0</strain>
        <tissue evidence="4">Leaf</tissue>
    </source>
</reference>